<evidence type="ECO:0000256" key="3">
    <source>
        <dbReference type="ARBA" id="ARBA00022723"/>
    </source>
</evidence>
<dbReference type="PANTHER" id="PTHR30176">
    <property type="entry name" value="FERREDOXIN-TYPE PROTEIN NAPH"/>
    <property type="match status" value="1"/>
</dbReference>
<dbReference type="RefSeq" id="WP_218252949.1">
    <property type="nucleotide sequence ID" value="NZ_JABXWD010000238.1"/>
</dbReference>
<dbReference type="InterPro" id="IPR017896">
    <property type="entry name" value="4Fe4S_Fe-S-bd"/>
</dbReference>
<evidence type="ECO:0000256" key="4">
    <source>
        <dbReference type="ARBA" id="ARBA00022982"/>
    </source>
</evidence>
<dbReference type="Pfam" id="PF12801">
    <property type="entry name" value="Fer4_5"/>
    <property type="match status" value="2"/>
</dbReference>
<dbReference type="InterPro" id="IPR051684">
    <property type="entry name" value="Electron_Trans/Redox"/>
</dbReference>
<evidence type="ECO:0000256" key="6">
    <source>
        <dbReference type="ARBA" id="ARBA00023014"/>
    </source>
</evidence>
<evidence type="ECO:0000313" key="8">
    <source>
        <dbReference type="EMBL" id="MBV6342330.1"/>
    </source>
</evidence>
<keyword evidence="3" id="KW-0479">Metal-binding</keyword>
<comment type="caution">
    <text evidence="8">The sequence shown here is derived from an EMBL/GenBank/DDBJ whole genome shotgun (WGS) entry which is preliminary data.</text>
</comment>
<reference evidence="8 9" key="1">
    <citation type="journal article" date="2020" name="J Geophys Res Biogeosci">
        <title>Magnetotaxis as an Adaptation to Enable Bacterial Shuttling of Microbial Sulfur and Sulfur Cycling Across Aquatic Oxic#Anoxic Interfaces.</title>
        <authorList>
            <person name="Li J."/>
            <person name="Liu P."/>
            <person name="Wang J."/>
            <person name="Roberts A.P."/>
            <person name="Pan Y."/>
        </authorList>
    </citation>
    <scope>NUCLEOTIDE SEQUENCE [LARGE SCALE GENOMIC DNA]</scope>
    <source>
        <strain evidence="8 9">MYR-1_YQ</strain>
    </source>
</reference>
<gene>
    <name evidence="8" type="ORF">HWQ67_12110</name>
</gene>
<keyword evidence="5" id="KW-0408">Iron</keyword>
<keyword evidence="4" id="KW-0249">Electron transport</keyword>
<evidence type="ECO:0000256" key="2">
    <source>
        <dbReference type="ARBA" id="ARBA00022485"/>
    </source>
</evidence>
<feature type="domain" description="4Fe-4S ferredoxin-type" evidence="7">
    <location>
        <begin position="129"/>
        <end position="159"/>
    </location>
</feature>
<dbReference type="EMBL" id="JABXWD010000238">
    <property type="protein sequence ID" value="MBV6342330.1"/>
    <property type="molecule type" value="Genomic_DNA"/>
</dbReference>
<keyword evidence="1" id="KW-0813">Transport</keyword>
<proteinExistence type="predicted"/>
<protein>
    <submittedName>
        <fullName evidence="8">4Fe-4S binding protein</fullName>
    </submittedName>
</protein>
<name>A0ABS6S0E7_9BACT</name>
<accession>A0ABS6S0E7</accession>
<keyword evidence="6" id="KW-0411">Iron-sulfur</keyword>
<evidence type="ECO:0000256" key="1">
    <source>
        <dbReference type="ARBA" id="ARBA00022448"/>
    </source>
</evidence>
<keyword evidence="9" id="KW-1185">Reference proteome</keyword>
<dbReference type="Proteomes" id="UP001196980">
    <property type="component" value="Unassembled WGS sequence"/>
</dbReference>
<dbReference type="PANTHER" id="PTHR30176:SF3">
    <property type="entry name" value="FERREDOXIN-TYPE PROTEIN NAPH"/>
    <property type="match status" value="1"/>
</dbReference>
<evidence type="ECO:0000256" key="5">
    <source>
        <dbReference type="ARBA" id="ARBA00023004"/>
    </source>
</evidence>
<dbReference type="InterPro" id="IPR017900">
    <property type="entry name" value="4Fe4S_Fe_S_CS"/>
</dbReference>
<dbReference type="PROSITE" id="PS00198">
    <property type="entry name" value="4FE4S_FER_1"/>
    <property type="match status" value="1"/>
</dbReference>
<evidence type="ECO:0000259" key="7">
    <source>
        <dbReference type="PROSITE" id="PS51379"/>
    </source>
</evidence>
<organism evidence="8 9">
    <name type="scientific">Candidatus Magnetobacterium casense</name>
    <dbReference type="NCBI Taxonomy" id="1455061"/>
    <lineage>
        <taxon>Bacteria</taxon>
        <taxon>Pseudomonadati</taxon>
        <taxon>Nitrospirota</taxon>
        <taxon>Thermodesulfovibrionia</taxon>
        <taxon>Thermodesulfovibrionales</taxon>
        <taxon>Candidatus Magnetobacteriaceae</taxon>
        <taxon>Candidatus Magnetobacterium</taxon>
    </lineage>
</organism>
<feature type="domain" description="4Fe-4S ferredoxin-type" evidence="7">
    <location>
        <begin position="160"/>
        <end position="189"/>
    </location>
</feature>
<dbReference type="Pfam" id="PF13237">
    <property type="entry name" value="Fer4_10"/>
    <property type="match status" value="1"/>
</dbReference>
<sequence>MLIHANRFLITRRLVQITVMLLFFAGSAAGWTILRGNLSCARLFDVLTLADPYAVLQMLAARAMPTAEIAVGALTVAVIYALLGGRVFCAWVCPMNVVTDLAAWLRGGFCGHLCPMGAFYSLIGRGNLIKPVHNPDKCTMCMRCVEVCPERQVLHMIGKKNAMVSSGQCINCGRCIEVCGDNAIGLGSRLFSDK</sequence>
<dbReference type="PROSITE" id="PS51379">
    <property type="entry name" value="4FE4S_FER_2"/>
    <property type="match status" value="2"/>
</dbReference>
<evidence type="ECO:0000313" key="9">
    <source>
        <dbReference type="Proteomes" id="UP001196980"/>
    </source>
</evidence>
<keyword evidence="2" id="KW-0004">4Fe-4S</keyword>